<gene>
    <name evidence="1" type="ORF">ALC57_05086</name>
</gene>
<dbReference type="EMBL" id="KQ979122">
    <property type="protein sequence ID" value="KYN22560.1"/>
    <property type="molecule type" value="Genomic_DNA"/>
</dbReference>
<sequence>MHEQLFRQLFPEIKPMHHLSHYSLCIRQSGPLRHVWCTRFEAKRMFKKHGRVCCNYKNLPKAMIRLCQISQCCTWGMGKNIRPKLCCTNGANKLVTLILSKPELIKMGFDDHDEVFCCKNVEFEGTSYRIGLSIVLKSGINIKCNLPIFGKIEEIVILENEEIFLRTTLYLFLITLSVFSTLHETHRQKVVRNITKWKTCGHINEAYYRKLYCSDGTLSRAYAVSKVHKPNCPFSIIVSSMGSLVYSLASHLHNILFETIPKVDSYIKNSFQLVITQWSSFFISFP</sequence>
<accession>A0A151JBU6</accession>
<dbReference type="AlphaFoldDB" id="A0A151JBU6"/>
<name>A0A151JBU6_9HYME</name>
<reference evidence="1 2" key="1">
    <citation type="submission" date="2015-09" db="EMBL/GenBank/DDBJ databases">
        <title>Trachymyrmex cornetzi WGS genome.</title>
        <authorList>
            <person name="Nygaard S."/>
            <person name="Hu H."/>
            <person name="Boomsma J."/>
            <person name="Zhang G."/>
        </authorList>
    </citation>
    <scope>NUCLEOTIDE SEQUENCE [LARGE SCALE GENOMIC DNA]</scope>
    <source>
        <strain evidence="1">Tcor2-1</strain>
        <tissue evidence="1">Whole body</tissue>
    </source>
</reference>
<dbReference type="Proteomes" id="UP000078492">
    <property type="component" value="Unassembled WGS sequence"/>
</dbReference>
<evidence type="ECO:0000313" key="2">
    <source>
        <dbReference type="Proteomes" id="UP000078492"/>
    </source>
</evidence>
<keyword evidence="2" id="KW-1185">Reference proteome</keyword>
<dbReference type="STRING" id="471704.A0A151JBU6"/>
<protein>
    <submittedName>
        <fullName evidence="1">Uncharacterized protein</fullName>
    </submittedName>
</protein>
<evidence type="ECO:0000313" key="1">
    <source>
        <dbReference type="EMBL" id="KYN22560.1"/>
    </source>
</evidence>
<organism evidence="1 2">
    <name type="scientific">Trachymyrmex cornetzi</name>
    <dbReference type="NCBI Taxonomy" id="471704"/>
    <lineage>
        <taxon>Eukaryota</taxon>
        <taxon>Metazoa</taxon>
        <taxon>Ecdysozoa</taxon>
        <taxon>Arthropoda</taxon>
        <taxon>Hexapoda</taxon>
        <taxon>Insecta</taxon>
        <taxon>Pterygota</taxon>
        <taxon>Neoptera</taxon>
        <taxon>Endopterygota</taxon>
        <taxon>Hymenoptera</taxon>
        <taxon>Apocrita</taxon>
        <taxon>Aculeata</taxon>
        <taxon>Formicoidea</taxon>
        <taxon>Formicidae</taxon>
        <taxon>Myrmicinae</taxon>
        <taxon>Trachymyrmex</taxon>
    </lineage>
</organism>
<proteinExistence type="predicted"/>